<dbReference type="Proteomes" id="UP000294901">
    <property type="component" value="Unassembled WGS sequence"/>
</dbReference>
<evidence type="ECO:0000313" key="10">
    <source>
        <dbReference type="EMBL" id="TDO42051.1"/>
    </source>
</evidence>
<dbReference type="Pfam" id="PF07690">
    <property type="entry name" value="MFS_1"/>
    <property type="match status" value="2"/>
</dbReference>
<feature type="transmembrane region" description="Helical" evidence="8">
    <location>
        <begin position="268"/>
        <end position="288"/>
    </location>
</feature>
<feature type="transmembrane region" description="Helical" evidence="8">
    <location>
        <begin position="110"/>
        <end position="131"/>
    </location>
</feature>
<feature type="transmembrane region" description="Helical" evidence="8">
    <location>
        <begin position="358"/>
        <end position="384"/>
    </location>
</feature>
<dbReference type="PANTHER" id="PTHR42718:SF42">
    <property type="entry name" value="EXPORT PROTEIN"/>
    <property type="match status" value="1"/>
</dbReference>
<dbReference type="CDD" id="cd17321">
    <property type="entry name" value="MFS_MMR_MDR_like"/>
    <property type="match status" value="1"/>
</dbReference>
<dbReference type="InterPro" id="IPR011701">
    <property type="entry name" value="MFS"/>
</dbReference>
<keyword evidence="3" id="KW-1003">Cell membrane</keyword>
<dbReference type="GO" id="GO:0005886">
    <property type="term" value="C:plasma membrane"/>
    <property type="evidence" value="ECO:0007669"/>
    <property type="project" value="UniProtKB-SubCell"/>
</dbReference>
<feature type="compositionally biased region" description="Basic and acidic residues" evidence="7">
    <location>
        <begin position="470"/>
        <end position="482"/>
    </location>
</feature>
<feature type="transmembrane region" description="Helical" evidence="8">
    <location>
        <begin position="231"/>
        <end position="248"/>
    </location>
</feature>
<comment type="caution">
    <text evidence="10">The sequence shown here is derived from an EMBL/GenBank/DDBJ whole genome shotgun (WGS) entry which is preliminary data.</text>
</comment>
<dbReference type="OrthoDB" id="9781469at2"/>
<feature type="transmembrane region" description="Helical" evidence="8">
    <location>
        <begin position="436"/>
        <end position="455"/>
    </location>
</feature>
<accession>A0A4R6K1Q9</accession>
<dbReference type="Gene3D" id="1.20.1250.20">
    <property type="entry name" value="MFS general substrate transporter like domains"/>
    <property type="match status" value="1"/>
</dbReference>
<proteinExistence type="predicted"/>
<evidence type="ECO:0000256" key="3">
    <source>
        <dbReference type="ARBA" id="ARBA00022475"/>
    </source>
</evidence>
<organism evidence="10 11">
    <name type="scientific">Paractinoplanes brasiliensis</name>
    <dbReference type="NCBI Taxonomy" id="52695"/>
    <lineage>
        <taxon>Bacteria</taxon>
        <taxon>Bacillati</taxon>
        <taxon>Actinomycetota</taxon>
        <taxon>Actinomycetes</taxon>
        <taxon>Micromonosporales</taxon>
        <taxon>Micromonosporaceae</taxon>
        <taxon>Paractinoplanes</taxon>
    </lineage>
</organism>
<feature type="transmembrane region" description="Helical" evidence="8">
    <location>
        <begin position="57"/>
        <end position="74"/>
    </location>
</feature>
<evidence type="ECO:0000256" key="8">
    <source>
        <dbReference type="SAM" id="Phobius"/>
    </source>
</evidence>
<keyword evidence="11" id="KW-1185">Reference proteome</keyword>
<dbReference type="PANTHER" id="PTHR42718">
    <property type="entry name" value="MAJOR FACILITATOR SUPERFAMILY MULTIDRUG TRANSPORTER MFSC"/>
    <property type="match status" value="1"/>
</dbReference>
<reference evidence="10 11" key="1">
    <citation type="submission" date="2019-03" db="EMBL/GenBank/DDBJ databases">
        <title>Sequencing the genomes of 1000 actinobacteria strains.</title>
        <authorList>
            <person name="Klenk H.-P."/>
        </authorList>
    </citation>
    <scope>NUCLEOTIDE SEQUENCE [LARGE SCALE GENOMIC DNA]</scope>
    <source>
        <strain evidence="10 11">DSM 43805</strain>
    </source>
</reference>
<feature type="transmembrane region" description="Helical" evidence="8">
    <location>
        <begin position="143"/>
        <end position="163"/>
    </location>
</feature>
<dbReference type="InterPro" id="IPR036259">
    <property type="entry name" value="MFS_trans_sf"/>
</dbReference>
<keyword evidence="4 8" id="KW-0812">Transmembrane</keyword>
<dbReference type="PROSITE" id="PS50850">
    <property type="entry name" value="MFS"/>
    <property type="match status" value="1"/>
</dbReference>
<evidence type="ECO:0000259" key="9">
    <source>
        <dbReference type="PROSITE" id="PS50850"/>
    </source>
</evidence>
<keyword evidence="6 8" id="KW-0472">Membrane</keyword>
<keyword evidence="2" id="KW-0813">Transport</keyword>
<sequence>MINASPAASPRTTWTLVLASFGAFLTALDVVVVAMALPTIQTDLNASLADLDWIVNAYALSFAALLLTGAAVGDRFGRRRMYMLGIVIFTLASLLAALSTNSETLIAARLLQGVGAAILAPLSLTLIVVAFPPAKLPGAIGIWAGLMGLGVAIGPVIGGAIVQGFAWEAIFWLNIPIGIVGVLLSRRFLNETYGGAQKLDIVGALLAALALLGLAWGATHAPEAGWGSFEVVASLVGGVLMTVLFVLWERRSRHPMLPLAYFRIRGFVVGNTVSFLQNVSLIGAVFLITQLLQIGLRHDPLSAGLRMLPFSATPLLVSPIAGALAGRLGNRPFMILSMALHAIGLIWLAALVHAGVNYLLLIPPFIVAGIGLSMGFPSIAAAVTGSVPPQGQGMASGVQRSLAQAGGLFGVAAVSVVFASAGGYESVERFFDGFTAAIWVAALVPVVGLVVALFAPRDNPAAEPAAGPAPREEELTPRADAV</sequence>
<feature type="transmembrane region" description="Helical" evidence="8">
    <location>
        <begin position="333"/>
        <end position="352"/>
    </location>
</feature>
<comment type="subcellular location">
    <subcellularLocation>
        <location evidence="1">Cell membrane</location>
        <topology evidence="1">Multi-pass membrane protein</topology>
    </subcellularLocation>
</comment>
<dbReference type="NCBIfam" id="TIGR00711">
    <property type="entry name" value="efflux_EmrB"/>
    <property type="match status" value="1"/>
</dbReference>
<feature type="transmembrane region" description="Helical" evidence="8">
    <location>
        <begin position="308"/>
        <end position="326"/>
    </location>
</feature>
<evidence type="ECO:0000256" key="1">
    <source>
        <dbReference type="ARBA" id="ARBA00004651"/>
    </source>
</evidence>
<dbReference type="SUPFAM" id="SSF103473">
    <property type="entry name" value="MFS general substrate transporter"/>
    <property type="match status" value="1"/>
</dbReference>
<evidence type="ECO:0000256" key="2">
    <source>
        <dbReference type="ARBA" id="ARBA00022448"/>
    </source>
</evidence>
<feature type="transmembrane region" description="Helical" evidence="8">
    <location>
        <begin position="405"/>
        <end position="424"/>
    </location>
</feature>
<dbReference type="InterPro" id="IPR020846">
    <property type="entry name" value="MFS_dom"/>
</dbReference>
<evidence type="ECO:0000313" key="11">
    <source>
        <dbReference type="Proteomes" id="UP000294901"/>
    </source>
</evidence>
<evidence type="ECO:0000256" key="7">
    <source>
        <dbReference type="SAM" id="MobiDB-lite"/>
    </source>
</evidence>
<keyword evidence="5 8" id="KW-1133">Transmembrane helix</keyword>
<dbReference type="PRINTS" id="PR01036">
    <property type="entry name" value="TCRTETB"/>
</dbReference>
<dbReference type="EMBL" id="SNWR01000001">
    <property type="protein sequence ID" value="TDO42051.1"/>
    <property type="molecule type" value="Genomic_DNA"/>
</dbReference>
<dbReference type="AlphaFoldDB" id="A0A4R6K1Q9"/>
<feature type="transmembrane region" description="Helical" evidence="8">
    <location>
        <begin position="201"/>
        <end position="219"/>
    </location>
</feature>
<dbReference type="GO" id="GO:0022857">
    <property type="term" value="F:transmembrane transporter activity"/>
    <property type="evidence" value="ECO:0007669"/>
    <property type="project" value="InterPro"/>
</dbReference>
<dbReference type="InterPro" id="IPR004638">
    <property type="entry name" value="EmrB-like"/>
</dbReference>
<evidence type="ECO:0000256" key="4">
    <source>
        <dbReference type="ARBA" id="ARBA00022692"/>
    </source>
</evidence>
<dbReference type="Gene3D" id="1.20.1720.10">
    <property type="entry name" value="Multidrug resistance protein D"/>
    <property type="match status" value="1"/>
</dbReference>
<feature type="transmembrane region" description="Helical" evidence="8">
    <location>
        <begin position="12"/>
        <end position="37"/>
    </location>
</feature>
<name>A0A4R6K1Q9_9ACTN</name>
<gene>
    <name evidence="10" type="ORF">C8E87_5814</name>
</gene>
<feature type="transmembrane region" description="Helical" evidence="8">
    <location>
        <begin position="81"/>
        <end position="98"/>
    </location>
</feature>
<feature type="transmembrane region" description="Helical" evidence="8">
    <location>
        <begin position="169"/>
        <end position="189"/>
    </location>
</feature>
<protein>
    <submittedName>
        <fullName evidence="10">EmrB/QacA subfamily drug resistance transporter</fullName>
    </submittedName>
</protein>
<evidence type="ECO:0000256" key="5">
    <source>
        <dbReference type="ARBA" id="ARBA00022989"/>
    </source>
</evidence>
<feature type="domain" description="Major facilitator superfamily (MFS) profile" evidence="9">
    <location>
        <begin position="15"/>
        <end position="460"/>
    </location>
</feature>
<evidence type="ECO:0000256" key="6">
    <source>
        <dbReference type="ARBA" id="ARBA00023136"/>
    </source>
</evidence>
<feature type="region of interest" description="Disordered" evidence="7">
    <location>
        <begin position="460"/>
        <end position="482"/>
    </location>
</feature>